<dbReference type="GO" id="GO:0006813">
    <property type="term" value="P:potassium ion transport"/>
    <property type="evidence" value="ECO:0007669"/>
    <property type="project" value="InterPro"/>
</dbReference>
<feature type="transmembrane region" description="Helical" evidence="7">
    <location>
        <begin position="136"/>
        <end position="155"/>
    </location>
</feature>
<dbReference type="SUPFAM" id="SSF116726">
    <property type="entry name" value="TrkA C-terminal domain-like"/>
    <property type="match status" value="2"/>
</dbReference>
<keyword evidence="4" id="KW-0677">Repeat</keyword>
<comment type="caution">
    <text evidence="9">The sequence shown here is derived from an EMBL/GenBank/DDBJ whole genome shotgun (WGS) entry which is preliminary data.</text>
</comment>
<dbReference type="Gene3D" id="3.30.70.1450">
    <property type="entry name" value="Regulator of K+ conductance, C-terminal domain"/>
    <property type="match status" value="2"/>
</dbReference>
<name>A0A0F4QWU1_9GAMM</name>
<organism evidence="9 10">
    <name type="scientific">Pseudoalteromonas rubra</name>
    <dbReference type="NCBI Taxonomy" id="43658"/>
    <lineage>
        <taxon>Bacteria</taxon>
        <taxon>Pseudomonadati</taxon>
        <taxon>Pseudomonadota</taxon>
        <taxon>Gammaproteobacteria</taxon>
        <taxon>Alteromonadales</taxon>
        <taxon>Pseudoalteromonadaceae</taxon>
        <taxon>Pseudoalteromonas</taxon>
    </lineage>
</organism>
<sequence length="575" mass="62125">MLLEQIILTGIMLVLVACLFGTRLNPAWLFVGAISSAYLAGLIDLETMLVNYANPSLITLVLLVLVSIAIEKTTLVQYLARSLANGSLARSVMKLGLSTAFLSSFTNNTAVVASLISTIKESKTHSPSKLLLPLSYTAILGGTLTLIGTSTNLIVNGFAIEAGMAPLGFFDFTLVGIGALSVGLITIILLLKFLPDHGRKEEEVVPFYLEGKVTASSKLIGRTVEENGLRDLRDLFLAEIIRGERRICAVTPQQEIQQGDILLFVGDIKSVPLLRRFDGLQVVHDKHEKDAEHLVEVVISQSSKFLGKTLKEIRFREQFHAAVIAIRRGHDRLPGGLGQVKLQAGDSLILAPGGDFYQLPDLKREFVYISGLDLQTHLTQPQSNKVMAAFVAVIGLGIFDVVPLVKGLMVLLLGLVLFGSIKVSEMKRRFPIELLAIVGSAIGLAKLMIDTGLAGQISDALFYVLGDFGPYGAFIAIFVMTVVFTELITNNAAAALSFPVAYALAIGFDVNPLPFVMAVAFGASASFISPFGYQTNLMVYSAGNYRIKDYVTVGLPLSIIYSITVLTLIPLVFPF</sequence>
<keyword evidence="3 7" id="KW-0812">Transmembrane</keyword>
<dbReference type="PATRIC" id="fig|43658.5.peg.1001"/>
<dbReference type="Pfam" id="PF02080">
    <property type="entry name" value="TrkA_C"/>
    <property type="match status" value="2"/>
</dbReference>
<feature type="transmembrane region" description="Helical" evidence="7">
    <location>
        <begin position="514"/>
        <end position="533"/>
    </location>
</feature>
<dbReference type="PANTHER" id="PTHR43652">
    <property type="entry name" value="BASIC AMINO ACID ANTIPORTER YFCC-RELATED"/>
    <property type="match status" value="1"/>
</dbReference>
<feature type="transmembrane region" description="Helical" evidence="7">
    <location>
        <begin position="430"/>
        <end position="449"/>
    </location>
</feature>
<evidence type="ECO:0000256" key="7">
    <source>
        <dbReference type="SAM" id="Phobius"/>
    </source>
</evidence>
<evidence type="ECO:0000256" key="6">
    <source>
        <dbReference type="ARBA" id="ARBA00023136"/>
    </source>
</evidence>
<dbReference type="GO" id="GO:0005886">
    <property type="term" value="C:plasma membrane"/>
    <property type="evidence" value="ECO:0007669"/>
    <property type="project" value="TreeGrafter"/>
</dbReference>
<keyword evidence="5 7" id="KW-1133">Transmembrane helix</keyword>
<gene>
    <name evidence="9" type="ORF">TW77_04790</name>
</gene>
<dbReference type="Proteomes" id="UP000033452">
    <property type="component" value="Unassembled WGS sequence"/>
</dbReference>
<protein>
    <submittedName>
        <fullName evidence="9">Potassium transporter TrkA</fullName>
    </submittedName>
</protein>
<dbReference type="AlphaFoldDB" id="A0A0F4QWU1"/>
<dbReference type="GO" id="GO:0008324">
    <property type="term" value="F:monoatomic cation transmembrane transporter activity"/>
    <property type="evidence" value="ECO:0007669"/>
    <property type="project" value="InterPro"/>
</dbReference>
<feature type="transmembrane region" description="Helical" evidence="7">
    <location>
        <begin position="386"/>
        <end position="418"/>
    </location>
</feature>
<feature type="transmembrane region" description="Helical" evidence="7">
    <location>
        <begin position="6"/>
        <end position="22"/>
    </location>
</feature>
<dbReference type="InterPro" id="IPR006037">
    <property type="entry name" value="RCK_C"/>
</dbReference>
<dbReference type="EMBL" id="JXYA01000008">
    <property type="protein sequence ID" value="KJZ11735.1"/>
    <property type="molecule type" value="Genomic_DNA"/>
</dbReference>
<keyword evidence="6 7" id="KW-0472">Membrane</keyword>
<evidence type="ECO:0000256" key="3">
    <source>
        <dbReference type="ARBA" id="ARBA00022692"/>
    </source>
</evidence>
<evidence type="ECO:0000313" key="9">
    <source>
        <dbReference type="EMBL" id="KJZ11735.1"/>
    </source>
</evidence>
<dbReference type="PROSITE" id="PS51202">
    <property type="entry name" value="RCK_C"/>
    <property type="match status" value="2"/>
</dbReference>
<keyword evidence="10" id="KW-1185">Reference proteome</keyword>
<dbReference type="Pfam" id="PF03600">
    <property type="entry name" value="CitMHS"/>
    <property type="match status" value="1"/>
</dbReference>
<dbReference type="InterPro" id="IPR051679">
    <property type="entry name" value="DASS-Related_Transporters"/>
</dbReference>
<evidence type="ECO:0000259" key="8">
    <source>
        <dbReference type="PROSITE" id="PS51202"/>
    </source>
</evidence>
<evidence type="ECO:0000256" key="1">
    <source>
        <dbReference type="ARBA" id="ARBA00004141"/>
    </source>
</evidence>
<evidence type="ECO:0000256" key="2">
    <source>
        <dbReference type="ARBA" id="ARBA00022448"/>
    </source>
</evidence>
<feature type="transmembrane region" description="Helical" evidence="7">
    <location>
        <begin position="92"/>
        <end position="116"/>
    </location>
</feature>
<feature type="transmembrane region" description="Helical" evidence="7">
    <location>
        <begin position="491"/>
        <end position="508"/>
    </location>
</feature>
<evidence type="ECO:0000313" key="10">
    <source>
        <dbReference type="Proteomes" id="UP000033452"/>
    </source>
</evidence>
<feature type="transmembrane region" description="Helical" evidence="7">
    <location>
        <begin position="57"/>
        <end position="80"/>
    </location>
</feature>
<dbReference type="InterPro" id="IPR004680">
    <property type="entry name" value="Cit_transptr-like_dom"/>
</dbReference>
<feature type="transmembrane region" description="Helical" evidence="7">
    <location>
        <begin position="461"/>
        <end position="484"/>
    </location>
</feature>
<reference evidence="9 10" key="1">
    <citation type="journal article" date="2015" name="BMC Genomics">
        <title>Genome mining reveals unlocked bioactive potential of marine Gram-negative bacteria.</title>
        <authorList>
            <person name="Machado H."/>
            <person name="Sonnenschein E.C."/>
            <person name="Melchiorsen J."/>
            <person name="Gram L."/>
        </authorList>
    </citation>
    <scope>NUCLEOTIDE SEQUENCE [LARGE SCALE GENOMIC DNA]</scope>
    <source>
        <strain evidence="9 10">S2471</strain>
    </source>
</reference>
<proteinExistence type="predicted"/>
<dbReference type="InterPro" id="IPR036721">
    <property type="entry name" value="RCK_C_sf"/>
</dbReference>
<dbReference type="PANTHER" id="PTHR43652:SF2">
    <property type="entry name" value="BASIC AMINO ACID ANTIPORTER YFCC-RELATED"/>
    <property type="match status" value="1"/>
</dbReference>
<accession>A0A0F4QWU1</accession>
<keyword evidence="2" id="KW-0813">Transport</keyword>
<evidence type="ECO:0000256" key="4">
    <source>
        <dbReference type="ARBA" id="ARBA00022737"/>
    </source>
</evidence>
<feature type="transmembrane region" description="Helical" evidence="7">
    <location>
        <begin position="553"/>
        <end position="573"/>
    </location>
</feature>
<comment type="subcellular location">
    <subcellularLocation>
        <location evidence="1">Membrane</location>
        <topology evidence="1">Multi-pass membrane protein</topology>
    </subcellularLocation>
</comment>
<feature type="domain" description="RCK C-terminal" evidence="8">
    <location>
        <begin position="281"/>
        <end position="368"/>
    </location>
</feature>
<feature type="transmembrane region" description="Helical" evidence="7">
    <location>
        <begin position="167"/>
        <end position="191"/>
    </location>
</feature>
<evidence type="ECO:0000256" key="5">
    <source>
        <dbReference type="ARBA" id="ARBA00022989"/>
    </source>
</evidence>
<feature type="domain" description="RCK C-terminal" evidence="8">
    <location>
        <begin position="196"/>
        <end position="280"/>
    </location>
</feature>